<dbReference type="EMBL" id="KN847478">
    <property type="protein sequence ID" value="KIX05120.1"/>
    <property type="molecule type" value="Genomic_DNA"/>
</dbReference>
<dbReference type="GO" id="GO:0005506">
    <property type="term" value="F:iron ion binding"/>
    <property type="evidence" value="ECO:0007669"/>
    <property type="project" value="InterPro"/>
</dbReference>
<evidence type="ECO:0008006" key="9">
    <source>
        <dbReference type="Google" id="ProtNLM"/>
    </source>
</evidence>
<gene>
    <name evidence="7" type="ORF">Z518_05992</name>
</gene>
<dbReference type="STRING" id="1442369.A0A0D2J7V5"/>
<dbReference type="InterPro" id="IPR050364">
    <property type="entry name" value="Cytochrome_P450_fung"/>
</dbReference>
<accession>A0A0D2J7V5</accession>
<keyword evidence="6" id="KW-0812">Transmembrane</keyword>
<dbReference type="AlphaFoldDB" id="A0A0D2J7V5"/>
<dbReference type="PRINTS" id="PR00463">
    <property type="entry name" value="EP450I"/>
</dbReference>
<reference evidence="7 8" key="1">
    <citation type="submission" date="2015-01" db="EMBL/GenBank/DDBJ databases">
        <title>The Genome Sequence of Rhinocladiella mackenzie CBS 650.93.</title>
        <authorList>
            <consortium name="The Broad Institute Genomics Platform"/>
            <person name="Cuomo C."/>
            <person name="de Hoog S."/>
            <person name="Gorbushina A."/>
            <person name="Stielow B."/>
            <person name="Teixiera M."/>
            <person name="Abouelleil A."/>
            <person name="Chapman S.B."/>
            <person name="Priest M."/>
            <person name="Young S.K."/>
            <person name="Wortman J."/>
            <person name="Nusbaum C."/>
            <person name="Birren B."/>
        </authorList>
    </citation>
    <scope>NUCLEOTIDE SEQUENCE [LARGE SCALE GENOMIC DNA]</scope>
    <source>
        <strain evidence="7 8">CBS 650.93</strain>
    </source>
</reference>
<dbReference type="PRINTS" id="PR00385">
    <property type="entry name" value="P450"/>
</dbReference>
<dbReference type="GeneID" id="25294063"/>
<dbReference type="VEuPathDB" id="FungiDB:Z518_05992"/>
<dbReference type="InterPro" id="IPR002401">
    <property type="entry name" value="Cyt_P450_E_grp-I"/>
</dbReference>
<keyword evidence="8" id="KW-1185">Reference proteome</keyword>
<organism evidence="7 8">
    <name type="scientific">Rhinocladiella mackenziei CBS 650.93</name>
    <dbReference type="NCBI Taxonomy" id="1442369"/>
    <lineage>
        <taxon>Eukaryota</taxon>
        <taxon>Fungi</taxon>
        <taxon>Dikarya</taxon>
        <taxon>Ascomycota</taxon>
        <taxon>Pezizomycotina</taxon>
        <taxon>Eurotiomycetes</taxon>
        <taxon>Chaetothyriomycetidae</taxon>
        <taxon>Chaetothyriales</taxon>
        <taxon>Herpotrichiellaceae</taxon>
        <taxon>Rhinocladiella</taxon>
    </lineage>
</organism>
<dbReference type="GO" id="GO:0020037">
    <property type="term" value="F:heme binding"/>
    <property type="evidence" value="ECO:0007669"/>
    <property type="project" value="InterPro"/>
</dbReference>
<comment type="cofactor">
    <cofactor evidence="5">
        <name>heme</name>
        <dbReference type="ChEBI" id="CHEBI:30413"/>
    </cofactor>
</comment>
<protein>
    <recommendedName>
        <fullName evidence="9">Phenylacetate 2-hydroxylase</fullName>
    </recommendedName>
</protein>
<keyword evidence="5" id="KW-0349">Heme</keyword>
<dbReference type="Pfam" id="PF00067">
    <property type="entry name" value="p450"/>
    <property type="match status" value="1"/>
</dbReference>
<dbReference type="InterPro" id="IPR036396">
    <property type="entry name" value="Cyt_P450_sf"/>
</dbReference>
<dbReference type="CDD" id="cd11066">
    <property type="entry name" value="CYP_PhacA-like"/>
    <property type="match status" value="1"/>
</dbReference>
<dbReference type="PANTHER" id="PTHR46300">
    <property type="entry name" value="P450, PUTATIVE (EUROFUNG)-RELATED-RELATED"/>
    <property type="match status" value="1"/>
</dbReference>
<feature type="transmembrane region" description="Helical" evidence="6">
    <location>
        <begin position="28"/>
        <end position="48"/>
    </location>
</feature>
<dbReference type="OrthoDB" id="1055148at2759"/>
<evidence type="ECO:0000313" key="8">
    <source>
        <dbReference type="Proteomes" id="UP000053617"/>
    </source>
</evidence>
<proteinExistence type="inferred from homology"/>
<keyword evidence="3" id="KW-0560">Oxidoreductase</keyword>
<evidence type="ECO:0000313" key="7">
    <source>
        <dbReference type="EMBL" id="KIX05120.1"/>
    </source>
</evidence>
<feature type="binding site" description="axial binding residue" evidence="5">
    <location>
        <position position="465"/>
    </location>
    <ligand>
        <name>heme</name>
        <dbReference type="ChEBI" id="CHEBI:30413"/>
    </ligand>
    <ligandPart>
        <name>Fe</name>
        <dbReference type="ChEBI" id="CHEBI:18248"/>
    </ligandPart>
</feature>
<evidence type="ECO:0000256" key="6">
    <source>
        <dbReference type="SAM" id="Phobius"/>
    </source>
</evidence>
<dbReference type="PANTHER" id="PTHR46300:SF9">
    <property type="entry name" value="P450, PUTATIVE-RELATED"/>
    <property type="match status" value="1"/>
</dbReference>
<dbReference type="InterPro" id="IPR001128">
    <property type="entry name" value="Cyt_P450"/>
</dbReference>
<evidence type="ECO:0000256" key="3">
    <source>
        <dbReference type="ARBA" id="ARBA00023002"/>
    </source>
</evidence>
<dbReference type="Proteomes" id="UP000053617">
    <property type="component" value="Unassembled WGS sequence"/>
</dbReference>
<keyword evidence="4 5" id="KW-0408">Iron</keyword>
<dbReference type="GO" id="GO:0004497">
    <property type="term" value="F:monooxygenase activity"/>
    <property type="evidence" value="ECO:0007669"/>
    <property type="project" value="InterPro"/>
</dbReference>
<evidence type="ECO:0000256" key="2">
    <source>
        <dbReference type="ARBA" id="ARBA00022723"/>
    </source>
</evidence>
<dbReference type="GO" id="GO:0016705">
    <property type="term" value="F:oxidoreductase activity, acting on paired donors, with incorporation or reduction of molecular oxygen"/>
    <property type="evidence" value="ECO:0007669"/>
    <property type="project" value="InterPro"/>
</dbReference>
<dbReference type="HOGENOM" id="CLU_001570_2_4_1"/>
<dbReference type="SUPFAM" id="SSF48264">
    <property type="entry name" value="Cytochrome P450"/>
    <property type="match status" value="1"/>
</dbReference>
<keyword evidence="2 5" id="KW-0479">Metal-binding</keyword>
<dbReference type="RefSeq" id="XP_013272256.1">
    <property type="nucleotide sequence ID" value="XM_013416802.1"/>
</dbReference>
<keyword evidence="6" id="KW-1133">Transmembrane helix</keyword>
<comment type="similarity">
    <text evidence="1">Belongs to the cytochrome P450 family.</text>
</comment>
<evidence type="ECO:0000256" key="5">
    <source>
        <dbReference type="PIRSR" id="PIRSR602401-1"/>
    </source>
</evidence>
<keyword evidence="6" id="KW-0472">Membrane</keyword>
<evidence type="ECO:0000256" key="4">
    <source>
        <dbReference type="ARBA" id="ARBA00023004"/>
    </source>
</evidence>
<sequence length="548" mass="61431">MSLISGKHDVNVISSEALYHVGVALKQATTVNLCGLLLLLIVAAVVIVDRTDIPHIKSLPCIPGIPLFGSLFQLGKCHPVKYQELSRKYGPVYQVRLGNKRFVVANTFDSIRKLWVQNQSALTSRPTLHTFHNVLSSSQGFTIGTSPWDESCKRRRKAAASAVNRTALNSYNPYIDLESSASIKELASIASKDGHRVDVDPYPFFQRLALNMSLTICYGFRLNTKVDDHLLKEIIEVERGISTIRSTSNNWQDFIPFMKWISTRTQTASDLKDRRDVYMESLLQRLKQKMAAGTDRPCILGNLLKDPEYKLNRAEVKSLCISMVAGGLDTTPACLLLGIASLSSPEGQKIQEKLYQEIVQHYPDGGAWNQCLKEEKLTYMTAFCKEVLRFWTVMPTSLPRVNTKEIIWEDAVIPAGTTFLMNAYAANFDATHFDSPMNFSPERYLDLPEGSGTDHYAYGAGSRMCVGSHLANKELYIVFTRLVSAFMIIPPVDPTDQPILSGPMDCNKNPTGLSVEPMPFKLGLKIRDEYQLDQWLQESYVATSHLEE</sequence>
<name>A0A0D2J7V5_9EURO</name>
<evidence type="ECO:0000256" key="1">
    <source>
        <dbReference type="ARBA" id="ARBA00010617"/>
    </source>
</evidence>
<dbReference type="Gene3D" id="1.10.630.10">
    <property type="entry name" value="Cytochrome P450"/>
    <property type="match status" value="1"/>
</dbReference>